<evidence type="ECO:0000256" key="1">
    <source>
        <dbReference type="ARBA" id="ARBA00005058"/>
    </source>
</evidence>
<feature type="domain" description="Nucleoside phosphorylase" evidence="8">
    <location>
        <begin position="25"/>
        <end position="270"/>
    </location>
</feature>
<dbReference type="EC" id="2.4.2.1" evidence="7"/>
<dbReference type="FunFam" id="3.40.50.1580:FF:000010">
    <property type="entry name" value="Purine nucleoside phosphorylase"/>
    <property type="match status" value="1"/>
</dbReference>
<dbReference type="SUPFAM" id="SSF53167">
    <property type="entry name" value="Purine and uridine phosphorylases"/>
    <property type="match status" value="1"/>
</dbReference>
<evidence type="ECO:0000256" key="2">
    <source>
        <dbReference type="ARBA" id="ARBA00006751"/>
    </source>
</evidence>
<reference evidence="10 12" key="2">
    <citation type="submission" date="2023-11" db="EMBL/GenBank/DDBJ databases">
        <title>MicrobeMod: A computational toolkit for identifying prokaryotic methylation and restriction-modification with nanopore sequencing.</title>
        <authorList>
            <person name="Crits-Christoph A."/>
            <person name="Kang S.C."/>
            <person name="Lee H."/>
            <person name="Ostrov N."/>
        </authorList>
    </citation>
    <scope>NUCLEOTIDE SEQUENCE [LARGE SCALE GENOMIC DNA]</scope>
    <source>
        <strain evidence="10 12">ATCC 23090</strain>
    </source>
</reference>
<dbReference type="OrthoDB" id="1523230at2"/>
<dbReference type="Gene3D" id="3.40.50.1580">
    <property type="entry name" value="Nucleoside phosphorylase domain"/>
    <property type="match status" value="1"/>
</dbReference>
<dbReference type="GO" id="GO:0005737">
    <property type="term" value="C:cytoplasm"/>
    <property type="evidence" value="ECO:0007669"/>
    <property type="project" value="TreeGrafter"/>
</dbReference>
<dbReference type="Pfam" id="PF01048">
    <property type="entry name" value="PNP_UDP_1"/>
    <property type="match status" value="1"/>
</dbReference>
<dbReference type="InterPro" id="IPR011270">
    <property type="entry name" value="Pur_Nuc_Pase_Ino/Guo-sp"/>
</dbReference>
<gene>
    <name evidence="9" type="ORF">SAMN05661012_02790</name>
    <name evidence="10" type="ORF">SR876_29850</name>
</gene>
<evidence type="ECO:0000313" key="11">
    <source>
        <dbReference type="Proteomes" id="UP000183788"/>
    </source>
</evidence>
<dbReference type="EMBL" id="CP140154">
    <property type="protein sequence ID" value="WQG89138.1"/>
    <property type="molecule type" value="Genomic_DNA"/>
</dbReference>
<dbReference type="NCBIfam" id="NF006054">
    <property type="entry name" value="PRK08202.1"/>
    <property type="match status" value="1"/>
</dbReference>
<dbReference type="UniPathway" id="UPA00606"/>
<comment type="pathway">
    <text evidence="1 7">Purine metabolism; purine nucleoside salvage.</text>
</comment>
<keyword evidence="4" id="KW-0597">Phosphoprotein</keyword>
<name>A0A1K1QJ45_9BACT</name>
<comment type="function">
    <text evidence="7">The purine nucleoside phosphorylases catalyze the phosphorolytic breakdown of the N-glycosidic bond in the beta-(deoxy)ribonucleoside molecules, with the formation of the corresponding free purine bases and pentose-1-phosphate.</text>
</comment>
<dbReference type="GO" id="GO:0009116">
    <property type="term" value="P:nucleoside metabolic process"/>
    <property type="evidence" value="ECO:0007669"/>
    <property type="project" value="InterPro"/>
</dbReference>
<proteinExistence type="inferred from homology"/>
<comment type="similarity">
    <text evidence="2 7">Belongs to the PNP/MTAP phosphorylase family.</text>
</comment>
<dbReference type="CDD" id="cd09009">
    <property type="entry name" value="PNP-EcPNPII_like"/>
    <property type="match status" value="1"/>
</dbReference>
<dbReference type="Proteomes" id="UP001326715">
    <property type="component" value="Chromosome"/>
</dbReference>
<evidence type="ECO:0000256" key="4">
    <source>
        <dbReference type="ARBA" id="ARBA00022553"/>
    </source>
</evidence>
<dbReference type="InterPro" id="IPR035994">
    <property type="entry name" value="Nucleoside_phosphorylase_sf"/>
</dbReference>
<dbReference type="GO" id="GO:0004731">
    <property type="term" value="F:purine-nucleoside phosphorylase activity"/>
    <property type="evidence" value="ECO:0007669"/>
    <property type="project" value="UniProtKB-EC"/>
</dbReference>
<dbReference type="EMBL" id="FPIZ01000008">
    <property type="protein sequence ID" value="SFW59651.1"/>
    <property type="molecule type" value="Genomic_DNA"/>
</dbReference>
<dbReference type="RefSeq" id="WP_143150725.1">
    <property type="nucleotide sequence ID" value="NZ_CP139972.1"/>
</dbReference>
<keyword evidence="12" id="KW-1185">Reference proteome</keyword>
<dbReference type="PIRSF" id="PIRSF000477">
    <property type="entry name" value="PurNPase"/>
    <property type="match status" value="1"/>
</dbReference>
<accession>A0A1K1QJ45</accession>
<dbReference type="PROSITE" id="PS01240">
    <property type="entry name" value="PNP_MTAP_2"/>
    <property type="match status" value="1"/>
</dbReference>
<evidence type="ECO:0000259" key="8">
    <source>
        <dbReference type="Pfam" id="PF01048"/>
    </source>
</evidence>
<dbReference type="AlphaFoldDB" id="A0A1K1QJ45"/>
<reference evidence="9 11" key="1">
    <citation type="submission" date="2016-11" db="EMBL/GenBank/DDBJ databases">
        <authorList>
            <person name="Jaros S."/>
            <person name="Januszkiewicz K."/>
            <person name="Wedrychowicz H."/>
        </authorList>
    </citation>
    <scope>NUCLEOTIDE SEQUENCE [LARGE SCALE GENOMIC DNA]</scope>
    <source>
        <strain evidence="9 11">DSM 784</strain>
    </source>
</reference>
<evidence type="ECO:0000256" key="5">
    <source>
        <dbReference type="ARBA" id="ARBA00022676"/>
    </source>
</evidence>
<evidence type="ECO:0000313" key="12">
    <source>
        <dbReference type="Proteomes" id="UP001326715"/>
    </source>
</evidence>
<dbReference type="STRING" id="1004.SAMN05661012_02790"/>
<dbReference type="NCBIfam" id="TIGR01697">
    <property type="entry name" value="PNPH-PUNA-XAPA"/>
    <property type="match status" value="1"/>
</dbReference>
<dbReference type="InterPro" id="IPR018099">
    <property type="entry name" value="Purine_phosphorylase-2_CS"/>
</dbReference>
<evidence type="ECO:0000256" key="3">
    <source>
        <dbReference type="ARBA" id="ARBA00011233"/>
    </source>
</evidence>
<dbReference type="InterPro" id="IPR011268">
    <property type="entry name" value="Purine_phosphorylase"/>
</dbReference>
<dbReference type="PANTHER" id="PTHR11904">
    <property type="entry name" value="METHYLTHIOADENOSINE/PURINE NUCLEOSIDE PHOSPHORYLASE"/>
    <property type="match status" value="1"/>
</dbReference>
<keyword evidence="5 7" id="KW-0328">Glycosyltransferase</keyword>
<keyword evidence="6 7" id="KW-0808">Transferase</keyword>
<protein>
    <recommendedName>
        <fullName evidence="7">Purine nucleoside phosphorylase</fullName>
        <ecNumber evidence="7">2.4.2.1</ecNumber>
    </recommendedName>
    <alternativeName>
        <fullName evidence="7">Inosine-guanosine phosphorylase</fullName>
    </alternativeName>
</protein>
<comment type="subunit">
    <text evidence="3">Homotrimer.</text>
</comment>
<dbReference type="Proteomes" id="UP000183788">
    <property type="component" value="Unassembled WGS sequence"/>
</dbReference>
<dbReference type="InterPro" id="IPR000845">
    <property type="entry name" value="Nucleoside_phosphorylase_d"/>
</dbReference>
<organism evidence="9 11">
    <name type="scientific">Chitinophaga sancti</name>
    <dbReference type="NCBI Taxonomy" id="1004"/>
    <lineage>
        <taxon>Bacteria</taxon>
        <taxon>Pseudomonadati</taxon>
        <taxon>Bacteroidota</taxon>
        <taxon>Chitinophagia</taxon>
        <taxon>Chitinophagales</taxon>
        <taxon>Chitinophagaceae</taxon>
        <taxon>Chitinophaga</taxon>
    </lineage>
</organism>
<evidence type="ECO:0000256" key="7">
    <source>
        <dbReference type="PIRNR" id="PIRNR000477"/>
    </source>
</evidence>
<dbReference type="NCBIfam" id="TIGR01700">
    <property type="entry name" value="PNPH"/>
    <property type="match status" value="1"/>
</dbReference>
<sequence length="273" mass="29751">MSDLLQQIAAASDYIKKIWSLTPEVGIILGSGLGNLAGEISEAIEIPYNEIPHFPTSTVEGHRGRLVLGKMNGRPVVAMAGRFHYYEGFTMQQVTFPVRVFKALGVHTLLVSNAAGGMNRAFNVGDLMIIRDHINLQPEHPLRGPNIAELGPRFPDMSEPYSRALIGRAKEIAAKNNIAVHTGVYVGVQGPTFETRAEYQYMATIGGDAVGMSTVPEVIVAMHSSMKVFAMSVITDIGIREEENVITHEEVLEAANAAEPKLTLIFRELISVL</sequence>
<evidence type="ECO:0000313" key="9">
    <source>
        <dbReference type="EMBL" id="SFW59651.1"/>
    </source>
</evidence>
<evidence type="ECO:0000313" key="10">
    <source>
        <dbReference type="EMBL" id="WQG89138.1"/>
    </source>
</evidence>
<dbReference type="PANTHER" id="PTHR11904:SF9">
    <property type="entry name" value="PURINE NUCLEOSIDE PHOSPHORYLASE-RELATED"/>
    <property type="match status" value="1"/>
</dbReference>
<evidence type="ECO:0000256" key="6">
    <source>
        <dbReference type="ARBA" id="ARBA00022679"/>
    </source>
</evidence>